<dbReference type="GO" id="GO:0005886">
    <property type="term" value="C:plasma membrane"/>
    <property type="evidence" value="ECO:0007669"/>
    <property type="project" value="UniProtKB-SubCell"/>
</dbReference>
<keyword evidence="9" id="KW-0614">Plasmid</keyword>
<evidence type="ECO:0000256" key="6">
    <source>
        <dbReference type="ARBA" id="ARBA00023136"/>
    </source>
</evidence>
<dbReference type="GeneID" id="78078849"/>
<protein>
    <submittedName>
        <fullName evidence="8">LysE family translocator</fullName>
    </submittedName>
    <submittedName>
        <fullName evidence="9">Lysine transporter LysE</fullName>
    </submittedName>
</protein>
<keyword evidence="6 7" id="KW-0472">Membrane</keyword>
<keyword evidence="11" id="KW-1185">Reference proteome</keyword>
<dbReference type="Proteomes" id="UP000094761">
    <property type="component" value="Unassembled WGS sequence"/>
</dbReference>
<evidence type="ECO:0000313" key="10">
    <source>
        <dbReference type="Proteomes" id="UP000094761"/>
    </source>
</evidence>
<feature type="transmembrane region" description="Helical" evidence="7">
    <location>
        <begin position="113"/>
        <end position="139"/>
    </location>
</feature>
<dbReference type="InterPro" id="IPR001123">
    <property type="entry name" value="LeuE-type"/>
</dbReference>
<gene>
    <name evidence="9" type="ORF">AZ468_24320</name>
    <name evidence="8" type="ORF">OPW20_26005</name>
</gene>
<proteinExistence type="inferred from homology"/>
<evidence type="ECO:0000256" key="3">
    <source>
        <dbReference type="ARBA" id="ARBA00022475"/>
    </source>
</evidence>
<feature type="transmembrane region" description="Helical" evidence="7">
    <location>
        <begin position="40"/>
        <end position="64"/>
    </location>
</feature>
<reference evidence="8" key="2">
    <citation type="submission" date="2022-11" db="EMBL/GenBank/DDBJ databases">
        <title>Role of the vibriolysin VemA secreted by the emergent pathogen Vibrio europaeus in the colonization of Manila clam mucus.</title>
        <authorList>
            <person name="Martinez C."/>
            <person name="Rodriguez S."/>
            <person name="Vences A."/>
            <person name="Barja J.L."/>
            <person name="Toranzo A.E."/>
            <person name="Dubert J."/>
        </authorList>
    </citation>
    <scope>NUCLEOTIDE SEQUENCE</scope>
    <source>
        <strain evidence="8">3454</strain>
    </source>
</reference>
<feature type="transmembrane region" description="Helical" evidence="7">
    <location>
        <begin position="145"/>
        <end position="170"/>
    </location>
</feature>
<dbReference type="OrthoDB" id="9804822at2"/>
<keyword evidence="5 7" id="KW-1133">Transmembrane helix</keyword>
<dbReference type="GO" id="GO:0042970">
    <property type="term" value="F:homoserine transmembrane transporter activity"/>
    <property type="evidence" value="ECO:0007669"/>
    <property type="project" value="TreeGrafter"/>
</dbReference>
<dbReference type="PANTHER" id="PTHR30086:SF14">
    <property type="entry name" value="HOMOSERINE_HOMOSERINE LACTONE EFFLUX PROTEIN"/>
    <property type="match status" value="1"/>
</dbReference>
<evidence type="ECO:0000256" key="7">
    <source>
        <dbReference type="SAM" id="Phobius"/>
    </source>
</evidence>
<comment type="subcellular location">
    <subcellularLocation>
        <location evidence="1">Cell membrane</location>
        <topology evidence="1">Multi-pass membrane protein</topology>
    </subcellularLocation>
</comment>
<comment type="caution">
    <text evidence="9">The sequence shown here is derived from an EMBL/GenBank/DDBJ whole genome shotgun (WGS) entry which is preliminary data.</text>
</comment>
<evidence type="ECO:0000313" key="11">
    <source>
        <dbReference type="Proteomes" id="UP001150001"/>
    </source>
</evidence>
<dbReference type="EMBL" id="LUAX01000008">
    <property type="protein sequence ID" value="OAM96818.1"/>
    <property type="molecule type" value="Genomic_DNA"/>
</dbReference>
<dbReference type="PANTHER" id="PTHR30086">
    <property type="entry name" value="ARGININE EXPORTER PROTEIN ARGO"/>
    <property type="match status" value="1"/>
</dbReference>
<sequence length="205" mass="22066">MDFQVWLGFMAASLILTVTPGPSIFLGIAHALRFGHRRVFFTALGDITANGIQMLLVALGLGVVIANSEFAFAVIKVFGVITLCFMGLKMLLVRPTAIEEPESVGDVVSNYKLFWSGFMVAAGNPKAIVFFTAFFPQFIDIHTPVLPQLLIMCPSMAVLDFTLVMLYACLARHLAATTRLSLLSVTRGSGVLLLGAAGALALKNR</sequence>
<keyword evidence="3" id="KW-1003">Cell membrane</keyword>
<accession>A0A178J5H3</accession>
<evidence type="ECO:0000313" key="9">
    <source>
        <dbReference type="EMBL" id="OAM96818.1"/>
    </source>
</evidence>
<keyword evidence="4 7" id="KW-0812">Transmembrane</keyword>
<feature type="transmembrane region" description="Helical" evidence="7">
    <location>
        <begin position="70"/>
        <end position="92"/>
    </location>
</feature>
<evidence type="ECO:0000313" key="8">
    <source>
        <dbReference type="EMBL" id="MDC5743520.1"/>
    </source>
</evidence>
<reference evidence="9 10" key="1">
    <citation type="submission" date="2016-03" db="EMBL/GenBank/DDBJ databases">
        <title>Draft genome sequence of the Vibrio tubiashii subs. europaeus.</title>
        <authorList>
            <person name="Spinard E."/>
            <person name="Dubert J."/>
            <person name="Nelson D.R."/>
            <person name="Barja J.L."/>
        </authorList>
    </citation>
    <scope>NUCLEOTIDE SEQUENCE [LARGE SCALE GENOMIC DNA]</scope>
    <source>
        <strain evidence="10">PP-638</strain>
        <strain evidence="9">PP2-638</strain>
        <plasmid evidence="9">p251_like</plasmid>
    </source>
</reference>
<dbReference type="AlphaFoldDB" id="A0A178J5H3"/>
<dbReference type="PIRSF" id="PIRSF006324">
    <property type="entry name" value="LeuE"/>
    <property type="match status" value="1"/>
</dbReference>
<name>A0A178J5H3_9VIBR</name>
<evidence type="ECO:0000256" key="1">
    <source>
        <dbReference type="ARBA" id="ARBA00004651"/>
    </source>
</evidence>
<feature type="transmembrane region" description="Helical" evidence="7">
    <location>
        <begin position="182"/>
        <end position="202"/>
    </location>
</feature>
<evidence type="ECO:0000256" key="5">
    <source>
        <dbReference type="ARBA" id="ARBA00022989"/>
    </source>
</evidence>
<evidence type="ECO:0000256" key="4">
    <source>
        <dbReference type="ARBA" id="ARBA00022692"/>
    </source>
</evidence>
<evidence type="ECO:0000256" key="2">
    <source>
        <dbReference type="ARBA" id="ARBA00007928"/>
    </source>
</evidence>
<dbReference type="EMBL" id="JAPFIT010000033">
    <property type="protein sequence ID" value="MDC5743520.1"/>
    <property type="molecule type" value="Genomic_DNA"/>
</dbReference>
<feature type="transmembrane region" description="Helical" evidence="7">
    <location>
        <begin position="6"/>
        <end position="28"/>
    </location>
</feature>
<organism evidence="9 10">
    <name type="scientific">Vibrio europaeus</name>
    <dbReference type="NCBI Taxonomy" id="300876"/>
    <lineage>
        <taxon>Bacteria</taxon>
        <taxon>Pseudomonadati</taxon>
        <taxon>Pseudomonadota</taxon>
        <taxon>Gammaproteobacteria</taxon>
        <taxon>Vibrionales</taxon>
        <taxon>Vibrionaceae</taxon>
        <taxon>Vibrio</taxon>
        <taxon>Vibrio oreintalis group</taxon>
    </lineage>
</organism>
<geneLocation type="plasmid" evidence="9">
    <name>p251_like</name>
</geneLocation>
<dbReference type="Pfam" id="PF01810">
    <property type="entry name" value="LysE"/>
    <property type="match status" value="1"/>
</dbReference>
<comment type="similarity">
    <text evidence="2">Belongs to the Rht family.</text>
</comment>
<dbReference type="Proteomes" id="UP001150001">
    <property type="component" value="Unassembled WGS sequence"/>
</dbReference>
<dbReference type="RefSeq" id="WP_069669814.1">
    <property type="nucleotide sequence ID" value="NZ_JAPFIM010000025.1"/>
</dbReference>